<reference evidence="1 2" key="1">
    <citation type="submission" date="2020-06" db="EMBL/GenBank/DDBJ databases">
        <title>Draft genome of Uliginosibacterium sp. IMCC34675.</title>
        <authorList>
            <person name="Song J."/>
        </authorList>
    </citation>
    <scope>NUCLEOTIDE SEQUENCE [LARGE SCALE GENOMIC DNA]</scope>
    <source>
        <strain evidence="1 2">IMCC34675</strain>
    </source>
</reference>
<proteinExistence type="predicted"/>
<comment type="caution">
    <text evidence="1">The sequence shown here is derived from an EMBL/GenBank/DDBJ whole genome shotgun (WGS) entry which is preliminary data.</text>
</comment>
<dbReference type="EMBL" id="JABCSC020000001">
    <property type="protein sequence ID" value="NSL54712.1"/>
    <property type="molecule type" value="Genomic_DNA"/>
</dbReference>
<sequence length="65" mass="6685">MCQGKPAGEAQNLHEKFCAATHGVPCKAAHAIGSLFNLILGRTPKNDCCSGPGQQTGCDCKPGQS</sequence>
<gene>
    <name evidence="1" type="ORF">HJ583_006730</name>
</gene>
<dbReference type="Proteomes" id="UP000778523">
    <property type="component" value="Unassembled WGS sequence"/>
</dbReference>
<keyword evidence="2" id="KW-1185">Reference proteome</keyword>
<protein>
    <submittedName>
        <fullName evidence="1">Uncharacterized protein</fullName>
    </submittedName>
</protein>
<accession>A0ABX2IEY7</accession>
<evidence type="ECO:0000313" key="2">
    <source>
        <dbReference type="Proteomes" id="UP000778523"/>
    </source>
</evidence>
<organism evidence="1 2">
    <name type="scientific">Uliginosibacterium aquaticum</name>
    <dbReference type="NCBI Taxonomy" id="2731212"/>
    <lineage>
        <taxon>Bacteria</taxon>
        <taxon>Pseudomonadati</taxon>
        <taxon>Pseudomonadota</taxon>
        <taxon>Betaproteobacteria</taxon>
        <taxon>Rhodocyclales</taxon>
        <taxon>Zoogloeaceae</taxon>
        <taxon>Uliginosibacterium</taxon>
    </lineage>
</organism>
<evidence type="ECO:0000313" key="1">
    <source>
        <dbReference type="EMBL" id="NSL54712.1"/>
    </source>
</evidence>
<name>A0ABX2IEY7_9RHOO</name>
<dbReference type="RefSeq" id="WP_170021168.1">
    <property type="nucleotide sequence ID" value="NZ_JABCSC020000001.1"/>
</dbReference>